<feature type="repeat" description="Filamin" evidence="4">
    <location>
        <begin position="1410"/>
        <end position="1458"/>
    </location>
</feature>
<feature type="repeat" description="Filamin" evidence="4">
    <location>
        <begin position="845"/>
        <end position="944"/>
    </location>
</feature>
<feature type="repeat" description="Filamin" evidence="4">
    <location>
        <begin position="1320"/>
        <end position="1411"/>
    </location>
</feature>
<dbReference type="GeneTree" id="ENSGT00940000156286"/>
<feature type="domain" description="Calponin-homology (CH)" evidence="6">
    <location>
        <begin position="139"/>
        <end position="242"/>
    </location>
</feature>
<evidence type="ECO:0000256" key="4">
    <source>
        <dbReference type="PROSITE-ProRule" id="PRU00087"/>
    </source>
</evidence>
<dbReference type="Gene3D" id="2.60.40.10">
    <property type="entry name" value="Immunoglobulins"/>
    <property type="match status" value="20"/>
</dbReference>
<protein>
    <recommendedName>
        <fullName evidence="6">Calponin-homology (CH) domain-containing protein</fullName>
    </recommendedName>
</protein>
<feature type="repeat" description="Filamin" evidence="4">
    <location>
        <begin position="945"/>
        <end position="1039"/>
    </location>
</feature>
<dbReference type="InterPro" id="IPR036872">
    <property type="entry name" value="CH_dom_sf"/>
</dbReference>
<feature type="repeat" description="Filamin" evidence="4">
    <location>
        <begin position="2131"/>
        <end position="2248"/>
    </location>
</feature>
<dbReference type="PROSITE" id="PS00020">
    <property type="entry name" value="ACTININ_2"/>
    <property type="match status" value="1"/>
</dbReference>
<dbReference type="InterPro" id="IPR017868">
    <property type="entry name" value="Filamin/ABP280_repeat-like"/>
</dbReference>
<evidence type="ECO:0000313" key="7">
    <source>
        <dbReference type="Ensembl" id="ENSEBUP00000023697.1"/>
    </source>
</evidence>
<feature type="repeat" description="Filamin" evidence="4">
    <location>
        <begin position="2350"/>
        <end position="2444"/>
    </location>
</feature>
<dbReference type="Pfam" id="PF00630">
    <property type="entry name" value="Filamin"/>
    <property type="match status" value="20"/>
</dbReference>
<proteinExistence type="inferred from homology"/>
<sequence>MATAEKELADDAPWKKIQKNTFTRWCNEHLKVVDKRIRDLQKDFSDGLRLIALLEVLSQKKMYRKYHGRPTFRQMQLENVSVALEFLEKENIKLVSIDSKAIMDGNLKLILGLVWTLILHYSISMPVWEGERDVEVGKQTPKQRLLGWIQNKLPGLPVNNFHRDWQDGRALGALVDSCAPGLCPDWESWDVSRPVENAREAMQQADEWMGVAQVIAPEEIVHPDVDEHSIMTYLSQFPKAKLKPGAPLRPKLDPKMARAYGPGIEPVGNLVSCPSRFVVETMDAGLGQVLVYVEDPDGHVEEAKVGANKDSKKTFSVVFVPRVTGTHKVTVLFAGQHIPQSPFLVPVLMPQGDASQVAVCGPGIECGGCMAGKATFFDIYTAGAGPGAVQVDILDPAGRRDTVQVALEERGDRMHRCMYRPLCHGPHIVHVRFAGTAIPNSPFSVHVTEACNPGCCRATGRGLQGKGLRMDEPASFRVQTRHAGSGELRVSVKGPGGESEVSRRSLGDGLHEFEYRPLIVGHYVITITWGSKNIPRSPFEVLVGPPAGEQKVRAWGPGLEMGLVGHSANFIVEALGSDVGALGSGRSLHFQMLSCFTLIFVQIVQFCPQHCGLQKLKWVQDLLLIIRMKLKRTLRFHCAFRHNIMAVSCHFQVQAFGEGIESNSCIVEIPAQFTVDTKAAGKGPLKVFMQDVEGEPLVVTVQEQDDRMYLCQYMPEKAIKHTVVVTWGGASISQSPFRVNIGEGSHPYRVRVDGPGVEKAGVKASEPTYFTVDCSEAGQGDVEVTIHCTEVVWPFSQKSVDLDVIKNENGTFTVKYTPPSSGNYTIMVLFAEQEIPHSPFKIKVDPSHDVKRVKVEGPGLSKIGVEAAKPTHFTVQTKGAGKAALDVQFSARSQGHEAVCDFDVIDNHDYSFTVKYTPLEQGELSIGVMYGQDLVAGSPFTVPVAPPLNLQSISLDGLANKVSLEKEQTFWVDLRGAGGLGRLDVVIMSAQDHAAPCHIKEEPTGRHCVTFVLKDEGPHRVEVFYDQHPVPGSPFMLEGVLPPDACKVQATGVGLSSGHVGQPACFTIDMRAAGAGELGLTVEGPSEAQLECVDHRDGTYGASYLPRQPGDYLVNILFAGEHISGSPFRELKPAHAQVSGSGLTCARIGQPANFCIDFSNYSINPDDLSISVEPDQGPEAHVHFKNDCDGVFNVTYIPYCEGRHVMSVNINGRPITGFPTVIDVKPKLCLDAVVASGQGLEEGTMATFTINAASVAQKGGENVRAFLAKDGKPQRECHVEDHEDGTYTMEYMCNEAGPHHIEVTYDGTSIPGSPFEVSVIDGRDPSRVRVHGPGIEAGHCFVSNKFMVETCEAGVGGLNLHMDGPFETRLDCHERGGNCEVEYIPFVPGNYDLHVTHGDRVVPGSPFHIPVSMDPSRVRVSGTDEGSGIRVGQPQSVCVSCGDVSGVPLAVSLCGPQGEEKLMSMHKNAMRQLCLKPRTDSILLVLRAPPPSPLNVNVLPNHEASKVHVSGAGVSASGVLASLPTAFNVDTREAEDGPLIVNIMDMDGHLCETNMHTNEDGTYTVSYTPKIAGQYTISISYAENNVPNSPYHVQAFPCGDASKCYLIGPGLGPVLPVGERTLLSVDSKTAGQGKVTCHVDAPGGGILDTDVSEKPDSIFDVFFEAHEPGPYAISIFFGGQHISNSPFCVSVGKTERLNGETKLLRPFHSTLPLFFRKGHVTGEVLMPSGSKAIPEITDNHNGTVTINFSPTETGLHKVSVHLNGEHISGSPLQFFVNEVDSGHVCAYGPGLSHGQVNEEARFTIDTQTCGLSLAIEGPSKAEINCNDNNDGTCLVSYMPIAPGDYTILVNFDGKHILGSPFTARVTGEDCISTTVTSQNIPLKIMESDLNQLSATIMAPSGREDPCSLKWLQNGQVGISFTPKEAGKHLVSVRKDSRHIVNSPFMVKMTASEIGDASRVRVSGRGLKEGQTFQMAEFIVDTTNAGYGGMNLAIEGPSKVDINCEDLDDGKCQVSYCPSEPGTYTISINFADEHIPGSPFSVLISGEGKKRQTVTRQQAGRSGSHHNRSSPELSAEVTGPSGRCWPAELHEEDDGTYLVAFVPYEKGPHTVIVLHNGQNVTGSPFRFTVGPLGDGGAHSVQVGGPGLEFGKTGVPAEFSIWAREAGAGGISVVIDGPSKANVSFADRKDDSCVVSYVVQEPGESSMETWTQDFRICITMMVLHNQTGQYEVSVKFNEIHVPGSPFYVPFVRPVQPKRPCLQPTGSTLEFMVEARKGDLGSLAVSVDGLSKVTVAYDECRLGYRFCSIPKVPGIQKCSSLTSTENAQEISPVLEARSRDLLPHHNTTTSLFPAKCDASKVTVKGVGVTQASPGQLSSFTVDCSQAGDGVLLVGIHGPSLPSEEVHVMHTGRHHYNVTYILHSPGDYALIIKWGEEHIPGSPFGLSML</sequence>
<reference evidence="7" key="1">
    <citation type="submission" date="2025-08" db="UniProtKB">
        <authorList>
            <consortium name="Ensembl"/>
        </authorList>
    </citation>
    <scope>IDENTIFICATION</scope>
</reference>
<feature type="repeat" description="Filamin" evidence="4">
    <location>
        <begin position="1040"/>
        <end position="1132"/>
    </location>
</feature>
<evidence type="ECO:0000256" key="1">
    <source>
        <dbReference type="ARBA" id="ARBA00009238"/>
    </source>
</evidence>
<feature type="repeat" description="Filamin" evidence="4">
    <location>
        <begin position="544"/>
        <end position="582"/>
    </location>
</feature>
<feature type="repeat" description="Filamin" evidence="4">
    <location>
        <begin position="1951"/>
        <end position="2043"/>
    </location>
</feature>
<feature type="repeat" description="Filamin" evidence="4">
    <location>
        <begin position="1499"/>
        <end position="1595"/>
    </location>
</feature>
<dbReference type="PANTHER" id="PTHR38537:SF8">
    <property type="entry name" value="FILAMIN-A"/>
    <property type="match status" value="1"/>
</dbReference>
<dbReference type="InterPro" id="IPR001589">
    <property type="entry name" value="Actinin_actin-bd_CS"/>
</dbReference>
<dbReference type="Gene3D" id="1.10.418.10">
    <property type="entry name" value="Calponin-like domain"/>
    <property type="match status" value="2"/>
</dbReference>
<dbReference type="InterPro" id="IPR001298">
    <property type="entry name" value="Filamin/ABP280_rpt"/>
</dbReference>
<dbReference type="FunFam" id="2.60.40.10:FF:000096">
    <property type="entry name" value="filamin-C isoform X2"/>
    <property type="match status" value="1"/>
</dbReference>
<dbReference type="SMART" id="SM00557">
    <property type="entry name" value="IG_FLMN"/>
    <property type="match status" value="20"/>
</dbReference>
<dbReference type="FunFam" id="1.10.418.10:FF:000008">
    <property type="entry name" value="Filamin-B isoform C"/>
    <property type="match status" value="1"/>
</dbReference>
<dbReference type="Ensembl" id="ENSEBUT00000024273.1">
    <property type="protein sequence ID" value="ENSEBUP00000023697.1"/>
    <property type="gene ID" value="ENSEBUG00000014554.1"/>
</dbReference>
<dbReference type="FunFam" id="2.60.40.10:FF:000140">
    <property type="entry name" value="FiLamiN (Actin binding protein) homolog"/>
    <property type="match status" value="1"/>
</dbReference>
<feature type="repeat" description="Filamin" evidence="4">
    <location>
        <begin position="1718"/>
        <end position="1776"/>
    </location>
</feature>
<evidence type="ECO:0000259" key="6">
    <source>
        <dbReference type="PROSITE" id="PS50021"/>
    </source>
</evidence>
<feature type="repeat" description="Filamin" evidence="4">
    <location>
        <begin position="1863"/>
        <end position="1948"/>
    </location>
</feature>
<feature type="repeat" description="Filamin" evidence="4">
    <location>
        <begin position="448"/>
        <end position="543"/>
    </location>
</feature>
<dbReference type="FunFam" id="2.60.40.10:FF:000001">
    <property type="entry name" value="Filamin-C isoform b"/>
    <property type="match status" value="6"/>
</dbReference>
<keyword evidence="3" id="KW-0009">Actin-binding</keyword>
<feature type="repeat" description="Filamin" evidence="4">
    <location>
        <begin position="1596"/>
        <end position="1691"/>
    </location>
</feature>
<dbReference type="Pfam" id="PF00307">
    <property type="entry name" value="CH"/>
    <property type="match status" value="2"/>
</dbReference>
<dbReference type="SMART" id="SM00033">
    <property type="entry name" value="CH"/>
    <property type="match status" value="2"/>
</dbReference>
<comment type="similarity">
    <text evidence="1">Belongs to the filamin family.</text>
</comment>
<dbReference type="InterPro" id="IPR013783">
    <property type="entry name" value="Ig-like_fold"/>
</dbReference>
<dbReference type="FunFam" id="1.10.418.10:FF:000006">
    <property type="entry name" value="Filamin-B isoform A"/>
    <property type="match status" value="1"/>
</dbReference>
<feature type="repeat" description="Filamin" evidence="4">
    <location>
        <begin position="249"/>
        <end position="347"/>
    </location>
</feature>
<dbReference type="PANTHER" id="PTHR38537">
    <property type="entry name" value="JITTERBUG, ISOFORM N"/>
    <property type="match status" value="1"/>
</dbReference>
<feature type="repeat" description="Filamin" evidence="4">
    <location>
        <begin position="1128"/>
        <end position="1224"/>
    </location>
</feature>
<evidence type="ECO:0000256" key="3">
    <source>
        <dbReference type="ARBA" id="ARBA00023203"/>
    </source>
</evidence>
<dbReference type="InterPro" id="IPR001715">
    <property type="entry name" value="CH_dom"/>
</dbReference>
<keyword evidence="2" id="KW-0677">Repeat</keyword>
<dbReference type="Proteomes" id="UP000694388">
    <property type="component" value="Unplaced"/>
</dbReference>
<dbReference type="PROSITE" id="PS50021">
    <property type="entry name" value="CH"/>
    <property type="match status" value="2"/>
</dbReference>
<dbReference type="SUPFAM" id="SSF81296">
    <property type="entry name" value="E set domains"/>
    <property type="match status" value="20"/>
</dbReference>
<evidence type="ECO:0000256" key="5">
    <source>
        <dbReference type="SAM" id="MobiDB-lite"/>
    </source>
</evidence>
<reference evidence="7" key="2">
    <citation type="submission" date="2025-09" db="UniProtKB">
        <authorList>
            <consortium name="Ensembl"/>
        </authorList>
    </citation>
    <scope>IDENTIFICATION</scope>
</reference>
<dbReference type="PROSITE" id="PS00019">
    <property type="entry name" value="ACTININ_1"/>
    <property type="match status" value="1"/>
</dbReference>
<evidence type="ECO:0000313" key="8">
    <source>
        <dbReference type="Proteomes" id="UP000694388"/>
    </source>
</evidence>
<dbReference type="GO" id="GO:0030036">
    <property type="term" value="P:actin cytoskeleton organization"/>
    <property type="evidence" value="ECO:0007669"/>
    <property type="project" value="InterPro"/>
</dbReference>
<organism evidence="7 8">
    <name type="scientific">Eptatretus burgeri</name>
    <name type="common">Inshore hagfish</name>
    <dbReference type="NCBI Taxonomy" id="7764"/>
    <lineage>
        <taxon>Eukaryota</taxon>
        <taxon>Metazoa</taxon>
        <taxon>Chordata</taxon>
        <taxon>Craniata</taxon>
        <taxon>Vertebrata</taxon>
        <taxon>Cyclostomata</taxon>
        <taxon>Myxini</taxon>
        <taxon>Myxiniformes</taxon>
        <taxon>Myxinidae</taxon>
        <taxon>Eptatretinae</taxon>
        <taxon>Eptatretus</taxon>
    </lineage>
</organism>
<feature type="repeat" description="Filamin" evidence="4">
    <location>
        <begin position="1776"/>
        <end position="1865"/>
    </location>
</feature>
<keyword evidence="8" id="KW-1185">Reference proteome</keyword>
<feature type="repeat" description="Filamin" evidence="4">
    <location>
        <begin position="2041"/>
        <end position="2128"/>
    </location>
</feature>
<feature type="repeat" description="Filamin" evidence="4">
    <location>
        <begin position="349"/>
        <end position="447"/>
    </location>
</feature>
<feature type="repeat" description="Filamin" evidence="4">
    <location>
        <begin position="742"/>
        <end position="844"/>
    </location>
</feature>
<dbReference type="InterPro" id="IPR044801">
    <property type="entry name" value="Filamin"/>
</dbReference>
<dbReference type="InterPro" id="IPR014756">
    <property type="entry name" value="Ig_E-set"/>
</dbReference>
<accession>A0A8C4R4Z0</accession>
<feature type="domain" description="Calponin-homology (CH)" evidence="6">
    <location>
        <begin position="16"/>
        <end position="122"/>
    </location>
</feature>
<dbReference type="SUPFAM" id="SSF47576">
    <property type="entry name" value="Calponin-homology domain, CH-domain"/>
    <property type="match status" value="1"/>
</dbReference>
<feature type="region of interest" description="Disordered" evidence="5">
    <location>
        <begin position="2045"/>
        <end position="2079"/>
    </location>
</feature>
<evidence type="ECO:0000256" key="2">
    <source>
        <dbReference type="ARBA" id="ARBA00022737"/>
    </source>
</evidence>
<feature type="repeat" description="Filamin" evidence="4">
    <location>
        <begin position="652"/>
        <end position="741"/>
    </location>
</feature>
<dbReference type="PROSITE" id="PS50194">
    <property type="entry name" value="FILAMIN_REPEAT"/>
    <property type="match status" value="22"/>
</dbReference>
<dbReference type="GO" id="GO:0051015">
    <property type="term" value="F:actin filament binding"/>
    <property type="evidence" value="ECO:0007669"/>
    <property type="project" value="InterPro"/>
</dbReference>
<name>A0A8C4R4Z0_EPTBU</name>
<feature type="repeat" description="Filamin" evidence="4">
    <location>
        <begin position="1225"/>
        <end position="1319"/>
    </location>
</feature>